<dbReference type="OrthoDB" id="3288815at2"/>
<proteinExistence type="predicted"/>
<dbReference type="Proteomes" id="UP000001235">
    <property type="component" value="Chromosome"/>
</dbReference>
<accession>D9SHJ4</accession>
<dbReference type="STRING" id="395494.Galf_1985"/>
<dbReference type="RefSeq" id="WP_013293923.1">
    <property type="nucleotide sequence ID" value="NC_014394.1"/>
</dbReference>
<dbReference type="AlphaFoldDB" id="D9SHJ4"/>
<sequence length="192" mass="21578">MPDLNSPPIAPSIASRPDLDWSQVRETILMLNLSMTQIEMALHDSSSSVGELTDSFTSISGALDAIQQVAGYLPDVPEIQSAKTEIALLGSEVSNKVGQAIVAFQFYDRLSQRLSQVCRNLDDLGVLVNDPVRLYNPYAWVALQQKIRSKYVTEDDKHMFDTLMETRDVQKALAEFMKRKREQQPDGDIELF</sequence>
<keyword evidence="2" id="KW-1185">Reference proteome</keyword>
<organism evidence="1 2">
    <name type="scientific">Gallionella capsiferriformans (strain ES-2)</name>
    <name type="common">Gallionella ferruginea capsiferriformans (strain ES-2)</name>
    <dbReference type="NCBI Taxonomy" id="395494"/>
    <lineage>
        <taxon>Bacteria</taxon>
        <taxon>Pseudomonadati</taxon>
        <taxon>Pseudomonadota</taxon>
        <taxon>Betaproteobacteria</taxon>
        <taxon>Nitrosomonadales</taxon>
        <taxon>Gallionellaceae</taxon>
        <taxon>Gallionella</taxon>
    </lineage>
</organism>
<dbReference type="KEGG" id="gca:Galf_1985"/>
<dbReference type="HOGENOM" id="CLU_106724_0_0_4"/>
<dbReference type="eggNOG" id="ENOG5032SEP">
    <property type="taxonomic scope" value="Bacteria"/>
</dbReference>
<gene>
    <name evidence="1" type="ordered locus">Galf_1985</name>
</gene>
<evidence type="ECO:0000313" key="1">
    <source>
        <dbReference type="EMBL" id="ADL55991.1"/>
    </source>
</evidence>
<evidence type="ECO:0000313" key="2">
    <source>
        <dbReference type="Proteomes" id="UP000001235"/>
    </source>
</evidence>
<dbReference type="EMBL" id="CP002159">
    <property type="protein sequence ID" value="ADL55991.1"/>
    <property type="molecule type" value="Genomic_DNA"/>
</dbReference>
<name>D9SHJ4_GALCS</name>
<reference evidence="1 2" key="1">
    <citation type="submission" date="2010-08" db="EMBL/GenBank/DDBJ databases">
        <title>Complete sequence of Gallionella capsiferriformans ES-2.</title>
        <authorList>
            <consortium name="US DOE Joint Genome Institute"/>
            <person name="Lucas S."/>
            <person name="Copeland A."/>
            <person name="Lapidus A."/>
            <person name="Cheng J.-F."/>
            <person name="Bruce D."/>
            <person name="Goodwin L."/>
            <person name="Pitluck S."/>
            <person name="Chertkov O."/>
            <person name="Davenport K.W."/>
            <person name="Detter J.C."/>
            <person name="Han C."/>
            <person name="Tapia R."/>
            <person name="Land M."/>
            <person name="Hauser L."/>
            <person name="Chang Y.-J."/>
            <person name="Jeffries C."/>
            <person name="Kyrpides N."/>
            <person name="Ivanova N."/>
            <person name="Mikhailova N."/>
            <person name="Shelobolina E.S."/>
            <person name="Picardal F."/>
            <person name="Roden E."/>
            <person name="Emerson D."/>
            <person name="Woyke T."/>
        </authorList>
    </citation>
    <scope>NUCLEOTIDE SEQUENCE [LARGE SCALE GENOMIC DNA]</scope>
    <source>
        <strain evidence="1 2">ES-2</strain>
    </source>
</reference>
<protein>
    <submittedName>
        <fullName evidence="1">Uncharacterized protein</fullName>
    </submittedName>
</protein>